<comment type="subcellular location">
    <subcellularLocation>
        <location evidence="1">Cell membrane</location>
    </subcellularLocation>
    <subcellularLocation>
        <location evidence="2">Secreted</location>
    </subcellularLocation>
</comment>
<evidence type="ECO:0000256" key="4">
    <source>
        <dbReference type="ARBA" id="ARBA00022525"/>
    </source>
</evidence>
<evidence type="ECO:0000259" key="15">
    <source>
        <dbReference type="PROSITE" id="PS51132"/>
    </source>
</evidence>
<feature type="compositionally biased region" description="Low complexity" evidence="12">
    <location>
        <begin position="684"/>
        <end position="703"/>
    </location>
</feature>
<evidence type="ECO:0000256" key="1">
    <source>
        <dbReference type="ARBA" id="ARBA00004236"/>
    </source>
</evidence>
<evidence type="ECO:0000256" key="2">
    <source>
        <dbReference type="ARBA" id="ARBA00004613"/>
    </source>
</evidence>
<feature type="domain" description="Ig-like" evidence="14">
    <location>
        <begin position="937"/>
        <end position="1033"/>
    </location>
</feature>
<sequence length="1418" mass="158339">MTIYQKVSDEQKTVHVENNHSNDSEKIMRKEQQEYFMAESERINSENSQIYSDKPTVKPKLNYKYDYEKGNSFCAELRKDDVKHVSDVSKMNRKRQVFRREGHSTTTINSSTPGQQMVSAQRRALCGMFAPCLAFLALLVLLQAAAFMFLHHQLNQTEKQYYNQLEVLHHHFSKMMEEFRKLKTESAYLKSLDEMRIMYQGHSIHGVTNDDVDDYNDEFYSGDSDYTININNKFSEDETIKLQPLPDRYYKAWDKYYPKDNEQQTSTDEFSGDGGQWSDNEDFESKTHNFIRKTDKIYLKSKLKSNIFSSASLPMSINDVKRNATEDRSVNEVFLTTNSLTDDPPNDEISKPHHHISARYRRSLSRRSYRDPILRDQRDDYASRFRIPSNNYYGYEGAAYWPNRDYGRNSYSQGVGRSGRGVSREYETGTNGRHYLTAAGAEYNYQPAREYNAPLSNTYNPTPVREYHAATGRDYSRVAATNYNAAAGQDYTSSLGRDFSNTRSVVKGYNVGAARNSYNSIQGRIHNHRRQDLSNVNINSPVNPILNRNLDTVLRSGAVEQDGPLRAAASGSHRNSLLRVPPIASPILKENKSPSLNVAQGVSVGSSSSGDDFTLKAQNDQETRDENVRRDVEATNDNDIETDKSWLQLTSYAKIPHDAIEQFCSRARSSCPPGPVGPAGTNGTDGLEGPTGETGTEGVKGATGPEGPQGFTGLPGSTGRIGRKGERGRTGMTGLDGRDGLMGEPGLDGIPGRNGLNGVPGVNGISGFDGLPGHDGRNGADGTLGPQGFKGGHGIKGIRGIPGPQGRTGKSGKSGTPGIPGISTWLVNGSAPRDLLIPPAIPGGTTHRPPGPLVVMEGDNVRLRCAATGYPTPLISWTRGDSATIPTGSWKDASVTDQILNLTHVRRDHTGSYYCEAYNGVPPNAFKNFSLEVHFEPYLKVKEWKVGAFNGSSARLECRVESYPVALTYWENRGGTLLENSDKHTVYNKPNINFVWRSTLVLLITNITSSDFGHYYCIARNELAITRGSIEVHEIDPRRYKPSTGATSGLSFGPDPPDYSKLFGDLCPKPIVCETCAPPPPPTHGSGFLYCLNIGQLGNYTYPGYNNRTLDCKLSTIGKPVLNRNTNNDYGSWLRDPLARNRFYALKYYTTKPEQPMLLFEYTSKELYRKDTPTKNHTLPYAFVGNSHVIYNGSFYYQQINSSNIVRYNLLTNTVSTRRLPLLSSQGSNYLYTDGRDYLDLSVEENGLWAIYGLASTNNNTVVAKLDSDSLTIEYSWNISLSHHKFGEMFITCGVLYGIDSATERETKIRFALDLYTTQVLDVDLHFTNPFRKTTTLSYNHKEKEIYSWDSGNQLNYPVVYIDIGYNTGDDDQRGVLSIPDYQYDFQIERNELSRARYGGQDGDGAVLSNDVYIPGSS</sequence>
<feature type="domain" description="Olfactomedin-like" evidence="15">
    <location>
        <begin position="1111"/>
        <end position="1363"/>
    </location>
</feature>
<protein>
    <submittedName>
        <fullName evidence="16">Colmedin</fullName>
    </submittedName>
</protein>
<feature type="compositionally biased region" description="Gly residues" evidence="12">
    <location>
        <begin position="788"/>
        <end position="797"/>
    </location>
</feature>
<dbReference type="Pfam" id="PF01391">
    <property type="entry name" value="Collagen"/>
    <property type="match status" value="1"/>
</dbReference>
<dbReference type="InterPro" id="IPR008160">
    <property type="entry name" value="Collagen"/>
</dbReference>
<dbReference type="FunFam" id="2.60.40.10:FF:000328">
    <property type="entry name" value="CLUMA_CG000981, isoform A"/>
    <property type="match status" value="1"/>
</dbReference>
<dbReference type="InterPro" id="IPR036179">
    <property type="entry name" value="Ig-like_dom_sf"/>
</dbReference>
<dbReference type="PANTHER" id="PTHR23192">
    <property type="entry name" value="OLFACTOMEDIN-RELATED"/>
    <property type="match status" value="1"/>
</dbReference>
<dbReference type="SMART" id="SM00408">
    <property type="entry name" value="IGc2"/>
    <property type="match status" value="2"/>
</dbReference>
<dbReference type="GO" id="GO:0005886">
    <property type="term" value="C:plasma membrane"/>
    <property type="evidence" value="ECO:0007669"/>
    <property type="project" value="UniProtKB-SubCell"/>
</dbReference>
<dbReference type="PANTHER" id="PTHR23192:SF85">
    <property type="entry name" value="GLIOMEDIN"/>
    <property type="match status" value="1"/>
</dbReference>
<dbReference type="SMART" id="SM00409">
    <property type="entry name" value="IG"/>
    <property type="match status" value="2"/>
</dbReference>
<keyword evidence="13" id="KW-1133">Transmembrane helix</keyword>
<organism evidence="16">
    <name type="scientific">Hirondellea gigas</name>
    <dbReference type="NCBI Taxonomy" id="1518452"/>
    <lineage>
        <taxon>Eukaryota</taxon>
        <taxon>Metazoa</taxon>
        <taxon>Ecdysozoa</taxon>
        <taxon>Arthropoda</taxon>
        <taxon>Crustacea</taxon>
        <taxon>Multicrustacea</taxon>
        <taxon>Malacostraca</taxon>
        <taxon>Eumalacostraca</taxon>
        <taxon>Peracarida</taxon>
        <taxon>Amphipoda</taxon>
        <taxon>Amphilochidea</taxon>
        <taxon>Lysianassida</taxon>
        <taxon>Lysianassidira</taxon>
        <taxon>Lysianassoidea</taxon>
        <taxon>Lysianassidae</taxon>
        <taxon>Hirondellea</taxon>
    </lineage>
</organism>
<feature type="region of interest" description="Disordered" evidence="12">
    <location>
        <begin position="666"/>
        <end position="755"/>
    </location>
</feature>
<dbReference type="InterPro" id="IPR003599">
    <property type="entry name" value="Ig_sub"/>
</dbReference>
<feature type="compositionally biased region" description="Basic and acidic residues" evidence="12">
    <location>
        <begin position="7"/>
        <end position="25"/>
    </location>
</feature>
<dbReference type="GO" id="GO:0007165">
    <property type="term" value="P:signal transduction"/>
    <property type="evidence" value="ECO:0007669"/>
    <property type="project" value="TreeGrafter"/>
</dbReference>
<dbReference type="Pfam" id="PF02191">
    <property type="entry name" value="OLF"/>
    <property type="match status" value="1"/>
</dbReference>
<dbReference type="Pfam" id="PF13927">
    <property type="entry name" value="Ig_3"/>
    <property type="match status" value="2"/>
</dbReference>
<keyword evidence="8" id="KW-1015">Disulfide bond</keyword>
<reference evidence="16" key="1">
    <citation type="submission" date="2017-11" db="EMBL/GenBank/DDBJ databases">
        <title>The sensing device of the deep-sea amphipod.</title>
        <authorList>
            <person name="Kobayashi H."/>
            <person name="Nagahama T."/>
            <person name="Arai W."/>
            <person name="Sasagawa Y."/>
            <person name="Umeda M."/>
            <person name="Hayashi T."/>
            <person name="Nikaido I."/>
            <person name="Watanabe H."/>
            <person name="Oguri K."/>
            <person name="Kitazato H."/>
            <person name="Fujioka K."/>
            <person name="Kido Y."/>
            <person name="Takami H."/>
        </authorList>
    </citation>
    <scope>NUCLEOTIDE SEQUENCE</scope>
    <source>
        <tissue evidence="16">Whole body</tissue>
    </source>
</reference>
<feature type="region of interest" description="Disordered" evidence="12">
    <location>
        <begin position="1"/>
        <end position="25"/>
    </location>
</feature>
<feature type="domain" description="Ig-like" evidence="14">
    <location>
        <begin position="832"/>
        <end position="932"/>
    </location>
</feature>
<evidence type="ECO:0000256" key="3">
    <source>
        <dbReference type="ARBA" id="ARBA00022475"/>
    </source>
</evidence>
<feature type="region of interest" description="Disordered" evidence="12">
    <location>
        <begin position="767"/>
        <end position="820"/>
    </location>
</feature>
<dbReference type="SUPFAM" id="SSF48726">
    <property type="entry name" value="Immunoglobulin"/>
    <property type="match status" value="2"/>
</dbReference>
<feature type="region of interest" description="Disordered" evidence="12">
    <location>
        <begin position="261"/>
        <end position="282"/>
    </location>
</feature>
<feature type="compositionally biased region" description="Low complexity" evidence="12">
    <location>
        <begin position="798"/>
        <end position="808"/>
    </location>
</feature>
<dbReference type="PROSITE" id="PS50835">
    <property type="entry name" value="IG_LIKE"/>
    <property type="match status" value="2"/>
</dbReference>
<dbReference type="InterPro" id="IPR003112">
    <property type="entry name" value="Olfac-like_dom"/>
</dbReference>
<evidence type="ECO:0000256" key="11">
    <source>
        <dbReference type="PROSITE-ProRule" id="PRU00446"/>
    </source>
</evidence>
<dbReference type="InterPro" id="IPR003598">
    <property type="entry name" value="Ig_sub2"/>
</dbReference>
<evidence type="ECO:0000313" key="16">
    <source>
        <dbReference type="EMBL" id="LAC23938.1"/>
    </source>
</evidence>
<evidence type="ECO:0000256" key="6">
    <source>
        <dbReference type="ARBA" id="ARBA00022737"/>
    </source>
</evidence>
<feature type="region of interest" description="Disordered" evidence="12">
    <location>
        <begin position="598"/>
        <end position="636"/>
    </location>
</feature>
<keyword evidence="13" id="KW-0812">Transmembrane</keyword>
<dbReference type="SMART" id="SM00284">
    <property type="entry name" value="OLF"/>
    <property type="match status" value="1"/>
</dbReference>
<feature type="compositionally biased region" description="Basic and acidic residues" evidence="12">
    <location>
        <begin position="619"/>
        <end position="633"/>
    </location>
</feature>
<keyword evidence="4" id="KW-0964">Secreted</keyword>
<accession>A0A6A7FZ98</accession>
<keyword evidence="9" id="KW-0325">Glycoprotein</keyword>
<keyword evidence="5" id="KW-0732">Signal</keyword>
<dbReference type="InterPro" id="IPR050605">
    <property type="entry name" value="Olfactomedin-like_domain"/>
</dbReference>
<proteinExistence type="evidence at transcript level"/>
<evidence type="ECO:0000256" key="12">
    <source>
        <dbReference type="SAM" id="MobiDB-lite"/>
    </source>
</evidence>
<evidence type="ECO:0000256" key="5">
    <source>
        <dbReference type="ARBA" id="ARBA00022729"/>
    </source>
</evidence>
<keyword evidence="7 13" id="KW-0472">Membrane</keyword>
<dbReference type="InterPro" id="IPR007110">
    <property type="entry name" value="Ig-like_dom"/>
</dbReference>
<feature type="compositionally biased region" description="Low complexity" evidence="12">
    <location>
        <begin position="601"/>
        <end position="610"/>
    </location>
</feature>
<dbReference type="PROSITE" id="PS51132">
    <property type="entry name" value="OLF"/>
    <property type="match status" value="1"/>
</dbReference>
<evidence type="ECO:0000256" key="10">
    <source>
        <dbReference type="ARBA" id="ARBA00023319"/>
    </source>
</evidence>
<keyword evidence="3" id="KW-1003">Cell membrane</keyword>
<feature type="transmembrane region" description="Helical" evidence="13">
    <location>
        <begin position="125"/>
        <end position="150"/>
    </location>
</feature>
<dbReference type="Gene3D" id="2.60.40.10">
    <property type="entry name" value="Immunoglobulins"/>
    <property type="match status" value="2"/>
</dbReference>
<dbReference type="GO" id="GO:0005615">
    <property type="term" value="C:extracellular space"/>
    <property type="evidence" value="ECO:0007669"/>
    <property type="project" value="TreeGrafter"/>
</dbReference>
<evidence type="ECO:0000256" key="8">
    <source>
        <dbReference type="ARBA" id="ARBA00023157"/>
    </source>
</evidence>
<keyword evidence="10" id="KW-0393">Immunoglobulin domain</keyword>
<name>A0A6A7FZ98_9CRUS</name>
<evidence type="ECO:0000256" key="9">
    <source>
        <dbReference type="ARBA" id="ARBA00023180"/>
    </source>
</evidence>
<evidence type="ECO:0000259" key="14">
    <source>
        <dbReference type="PROSITE" id="PS50835"/>
    </source>
</evidence>
<dbReference type="EMBL" id="IACT01004760">
    <property type="protein sequence ID" value="LAC23938.1"/>
    <property type="molecule type" value="mRNA"/>
</dbReference>
<keyword evidence="6" id="KW-0677">Repeat</keyword>
<evidence type="ECO:0000256" key="13">
    <source>
        <dbReference type="SAM" id="Phobius"/>
    </source>
</evidence>
<dbReference type="InterPro" id="IPR013783">
    <property type="entry name" value="Ig-like_fold"/>
</dbReference>
<evidence type="ECO:0000256" key="7">
    <source>
        <dbReference type="ARBA" id="ARBA00023136"/>
    </source>
</evidence>
<comment type="caution">
    <text evidence="11">Lacks conserved residue(s) required for the propagation of feature annotation.</text>
</comment>